<evidence type="ECO:0000256" key="5">
    <source>
        <dbReference type="ARBA" id="ARBA00023180"/>
    </source>
</evidence>
<keyword evidence="4 6" id="KW-0378">Hydrolase</keyword>
<proteinExistence type="inferred from homology"/>
<evidence type="ECO:0000256" key="2">
    <source>
        <dbReference type="ARBA" id="ARBA00022645"/>
    </source>
</evidence>
<dbReference type="InterPro" id="IPR029058">
    <property type="entry name" value="AB_hydrolase_fold"/>
</dbReference>
<keyword evidence="7" id="KW-0732">Signal</keyword>
<dbReference type="Proteomes" id="UP001610563">
    <property type="component" value="Unassembled WGS sequence"/>
</dbReference>
<dbReference type="PANTHER" id="PTHR11802">
    <property type="entry name" value="SERINE PROTEASE FAMILY S10 SERINE CARBOXYPEPTIDASE"/>
    <property type="match status" value="1"/>
</dbReference>
<dbReference type="Gene3D" id="1.10.287.410">
    <property type="match status" value="1"/>
</dbReference>
<dbReference type="InterPro" id="IPR018202">
    <property type="entry name" value="Ser_caboxypep_ser_AS"/>
</dbReference>
<reference evidence="8 9" key="1">
    <citation type="submission" date="2024-07" db="EMBL/GenBank/DDBJ databases">
        <title>Section-level genome sequencing and comparative genomics of Aspergillus sections Usti and Cavernicolus.</title>
        <authorList>
            <consortium name="Lawrence Berkeley National Laboratory"/>
            <person name="Nybo J.L."/>
            <person name="Vesth T.C."/>
            <person name="Theobald S."/>
            <person name="Frisvad J.C."/>
            <person name="Larsen T.O."/>
            <person name="Kjaerboelling I."/>
            <person name="Rothschild-Mancinelli K."/>
            <person name="Lyhne E.K."/>
            <person name="Kogle M.E."/>
            <person name="Barry K."/>
            <person name="Clum A."/>
            <person name="Na H."/>
            <person name="Ledsgaard L."/>
            <person name="Lin J."/>
            <person name="Lipzen A."/>
            <person name="Kuo A."/>
            <person name="Riley R."/>
            <person name="Mondo S."/>
            <person name="Labutti K."/>
            <person name="Haridas S."/>
            <person name="Pangalinan J."/>
            <person name="Salamov A.A."/>
            <person name="Simmons B.A."/>
            <person name="Magnuson J.K."/>
            <person name="Chen J."/>
            <person name="Drula E."/>
            <person name="Henrissat B."/>
            <person name="Wiebenga A."/>
            <person name="Lubbers R.J."/>
            <person name="Gomes A.C."/>
            <person name="Makela M.R."/>
            <person name="Stajich J."/>
            <person name="Grigoriev I.V."/>
            <person name="Mortensen U.H."/>
            <person name="De Vries R.P."/>
            <person name="Baker S.E."/>
            <person name="Andersen M.R."/>
        </authorList>
    </citation>
    <scope>NUCLEOTIDE SEQUENCE [LARGE SCALE GENOMIC DNA]</scope>
    <source>
        <strain evidence="8 9">CBS 209.92</strain>
    </source>
</reference>
<feature type="chain" id="PRO_5045359784" description="Carboxypeptidase" evidence="7">
    <location>
        <begin position="16"/>
        <end position="492"/>
    </location>
</feature>
<dbReference type="EC" id="3.4.16.-" evidence="6"/>
<dbReference type="PROSITE" id="PS00131">
    <property type="entry name" value="CARBOXYPEPT_SER_SER"/>
    <property type="match status" value="1"/>
</dbReference>
<dbReference type="PANTHER" id="PTHR11802:SF432">
    <property type="entry name" value="Y, PUTATIVE-RELATED"/>
    <property type="match status" value="1"/>
</dbReference>
<evidence type="ECO:0000256" key="7">
    <source>
        <dbReference type="SAM" id="SignalP"/>
    </source>
</evidence>
<protein>
    <recommendedName>
        <fullName evidence="6">Carboxypeptidase</fullName>
        <ecNumber evidence="6">3.4.16.-</ecNumber>
    </recommendedName>
</protein>
<keyword evidence="5" id="KW-0325">Glycoprotein</keyword>
<keyword evidence="9" id="KW-1185">Reference proteome</keyword>
<evidence type="ECO:0000256" key="6">
    <source>
        <dbReference type="RuleBase" id="RU361156"/>
    </source>
</evidence>
<dbReference type="PRINTS" id="PR00724">
    <property type="entry name" value="CRBOXYPTASEC"/>
</dbReference>
<accession>A0ABR4FWU0</accession>
<name>A0ABR4FWU0_9EURO</name>
<gene>
    <name evidence="8" type="ORF">BJX66DRAFT_327884</name>
</gene>
<dbReference type="SUPFAM" id="SSF53474">
    <property type="entry name" value="alpha/beta-Hydrolases"/>
    <property type="match status" value="1"/>
</dbReference>
<dbReference type="Gene3D" id="3.40.50.1820">
    <property type="entry name" value="alpha/beta hydrolase"/>
    <property type="match status" value="1"/>
</dbReference>
<comment type="caution">
    <text evidence="8">The sequence shown here is derived from an EMBL/GenBank/DDBJ whole genome shotgun (WGS) entry which is preliminary data.</text>
</comment>
<dbReference type="InterPro" id="IPR033124">
    <property type="entry name" value="Ser_caboxypep_his_AS"/>
</dbReference>
<evidence type="ECO:0000256" key="3">
    <source>
        <dbReference type="ARBA" id="ARBA00022670"/>
    </source>
</evidence>
<sequence length="492" mass="53442">MMLALPSTLWALASWQSGPSPPLATPAPPGQTAFASQAGLPAFSLQLGQDTASVCNSSTPGTAGSIISDDGHGGNSSMFFWFFESKNDPASDPVILWMTGGPGATSVGYGNLMELGPCRIAPEGGYTVPNEFGWNANATILFVDQPVDVGYSRGEHIPRGLTESSAAMDRFLRQFMTAFPALASRDFYIAGESYGGSWVPALAATILESQADGNTLEVQGSSSGGASSLNPPPSQATINLKGVMIGNGLIRRSIQNLGFFETACSGPESLLDSAECRHWAPRAMWCEKNLAICESEGMKSPSCKEAEDKCSAIGQVITGEKHRNPYDIRLKCDDPEACYTEMQAIDEYLNQDAVKEALGVPLTERFQGISLNVFKQWEELGDLWRASDDYVNYLLESSIRVLIYVGDKDLYCNAAGMRQLVDHGLDWHGQPFIRFRELVPWYVEAKVAGRWKAYESLTYAEIADAGHLAPFDRPLESLTLINAWIQGRMPAM</sequence>
<comment type="similarity">
    <text evidence="1 6">Belongs to the peptidase S10 family.</text>
</comment>
<keyword evidence="2 6" id="KW-0121">Carboxypeptidase</keyword>
<evidence type="ECO:0000256" key="1">
    <source>
        <dbReference type="ARBA" id="ARBA00009431"/>
    </source>
</evidence>
<dbReference type="EMBL" id="JBFTWV010000097">
    <property type="protein sequence ID" value="KAL2787437.1"/>
    <property type="molecule type" value="Genomic_DNA"/>
</dbReference>
<dbReference type="PROSITE" id="PS00560">
    <property type="entry name" value="CARBOXYPEPT_SER_HIS"/>
    <property type="match status" value="1"/>
</dbReference>
<dbReference type="Pfam" id="PF00450">
    <property type="entry name" value="Peptidase_S10"/>
    <property type="match status" value="1"/>
</dbReference>
<dbReference type="InterPro" id="IPR001563">
    <property type="entry name" value="Peptidase_S10"/>
</dbReference>
<dbReference type="GO" id="GO:0016787">
    <property type="term" value="F:hydrolase activity"/>
    <property type="evidence" value="ECO:0007669"/>
    <property type="project" value="UniProtKB-KW"/>
</dbReference>
<feature type="signal peptide" evidence="7">
    <location>
        <begin position="1"/>
        <end position="15"/>
    </location>
</feature>
<evidence type="ECO:0000313" key="9">
    <source>
        <dbReference type="Proteomes" id="UP001610563"/>
    </source>
</evidence>
<keyword evidence="3 6" id="KW-0645">Protease</keyword>
<organism evidence="8 9">
    <name type="scientific">Aspergillus keveii</name>
    <dbReference type="NCBI Taxonomy" id="714993"/>
    <lineage>
        <taxon>Eukaryota</taxon>
        <taxon>Fungi</taxon>
        <taxon>Dikarya</taxon>
        <taxon>Ascomycota</taxon>
        <taxon>Pezizomycotina</taxon>
        <taxon>Eurotiomycetes</taxon>
        <taxon>Eurotiomycetidae</taxon>
        <taxon>Eurotiales</taxon>
        <taxon>Aspergillaceae</taxon>
        <taxon>Aspergillus</taxon>
        <taxon>Aspergillus subgen. Nidulantes</taxon>
    </lineage>
</organism>
<evidence type="ECO:0000313" key="8">
    <source>
        <dbReference type="EMBL" id="KAL2787437.1"/>
    </source>
</evidence>
<evidence type="ECO:0000256" key="4">
    <source>
        <dbReference type="ARBA" id="ARBA00022801"/>
    </source>
</evidence>